<proteinExistence type="predicted"/>
<sequence>MSELAILSEDERADSSKSPRIKTSDGGKITRPISEPFPDTEKNLGVTATSASIERLFSKTGFILPGNLRSPGNAQVIVWISVIWEQLDQNIIKDSFDRCGITSSKMYDFHTKLQAFMEKNKVDMIENYDQLDEIESFFNNNDYSDVNLDSETNRETDFDDY</sequence>
<feature type="region of interest" description="Disordered" evidence="1">
    <location>
        <begin position="1"/>
        <end position="41"/>
    </location>
</feature>
<dbReference type="EMBL" id="REGN01000434">
    <property type="protein sequence ID" value="RNA41925.1"/>
    <property type="molecule type" value="Genomic_DNA"/>
</dbReference>
<feature type="compositionally biased region" description="Basic and acidic residues" evidence="1">
    <location>
        <begin position="9"/>
        <end position="25"/>
    </location>
</feature>
<reference evidence="2 3" key="1">
    <citation type="journal article" date="2018" name="Sci. Rep.">
        <title>Genomic signatures of local adaptation to the degree of environmental predictability in rotifers.</title>
        <authorList>
            <person name="Franch-Gras L."/>
            <person name="Hahn C."/>
            <person name="Garcia-Roger E.M."/>
            <person name="Carmona M.J."/>
            <person name="Serra M."/>
            <person name="Gomez A."/>
        </authorList>
    </citation>
    <scope>NUCLEOTIDE SEQUENCE [LARGE SCALE GENOMIC DNA]</scope>
    <source>
        <strain evidence="2">HYR1</strain>
    </source>
</reference>
<keyword evidence="3" id="KW-1185">Reference proteome</keyword>
<evidence type="ECO:0000313" key="3">
    <source>
        <dbReference type="Proteomes" id="UP000276133"/>
    </source>
</evidence>
<dbReference type="Proteomes" id="UP000276133">
    <property type="component" value="Unassembled WGS sequence"/>
</dbReference>
<evidence type="ECO:0000256" key="1">
    <source>
        <dbReference type="SAM" id="MobiDB-lite"/>
    </source>
</evidence>
<organism evidence="2 3">
    <name type="scientific">Brachionus plicatilis</name>
    <name type="common">Marine rotifer</name>
    <name type="synonym">Brachionus muelleri</name>
    <dbReference type="NCBI Taxonomy" id="10195"/>
    <lineage>
        <taxon>Eukaryota</taxon>
        <taxon>Metazoa</taxon>
        <taxon>Spiralia</taxon>
        <taxon>Gnathifera</taxon>
        <taxon>Rotifera</taxon>
        <taxon>Eurotatoria</taxon>
        <taxon>Monogononta</taxon>
        <taxon>Pseudotrocha</taxon>
        <taxon>Ploima</taxon>
        <taxon>Brachionidae</taxon>
        <taxon>Brachionus</taxon>
    </lineage>
</organism>
<dbReference type="AlphaFoldDB" id="A0A3M7T1V9"/>
<gene>
    <name evidence="2" type="ORF">BpHYR1_044716</name>
</gene>
<comment type="caution">
    <text evidence="2">The sequence shown here is derived from an EMBL/GenBank/DDBJ whole genome shotgun (WGS) entry which is preliminary data.</text>
</comment>
<evidence type="ECO:0000313" key="2">
    <source>
        <dbReference type="EMBL" id="RNA41925.1"/>
    </source>
</evidence>
<name>A0A3M7T1V9_BRAPC</name>
<accession>A0A3M7T1V9</accession>
<protein>
    <submittedName>
        <fullName evidence="2">Uncharacterized protein</fullName>
    </submittedName>
</protein>